<dbReference type="SUPFAM" id="SSF143744">
    <property type="entry name" value="GlcG-like"/>
    <property type="match status" value="1"/>
</dbReference>
<dbReference type="AlphaFoldDB" id="A0A7W7QER3"/>
<dbReference type="InterPro" id="IPR038084">
    <property type="entry name" value="PduO/GlcC-like_sf"/>
</dbReference>
<evidence type="ECO:0000313" key="2">
    <source>
        <dbReference type="Proteomes" id="UP000520767"/>
    </source>
</evidence>
<comment type="caution">
    <text evidence="1">The sequence shown here is derived from an EMBL/GenBank/DDBJ whole genome shotgun (WGS) entry which is preliminary data.</text>
</comment>
<name>A0A7W7QER3_9PSEU</name>
<dbReference type="Pfam" id="PF03928">
    <property type="entry name" value="HbpS-like"/>
    <property type="match status" value="1"/>
</dbReference>
<dbReference type="InterPro" id="IPR052517">
    <property type="entry name" value="GlcG_carb_metab_protein"/>
</dbReference>
<protein>
    <submittedName>
        <fullName evidence="1">Uncharacterized protein GlcG (DUF336 family)</fullName>
    </submittedName>
</protein>
<dbReference type="RefSeq" id="WP_184816253.1">
    <property type="nucleotide sequence ID" value="NZ_JACHJQ010000012.1"/>
</dbReference>
<dbReference type="PANTHER" id="PTHR34309">
    <property type="entry name" value="SLR1406 PROTEIN"/>
    <property type="match status" value="1"/>
</dbReference>
<dbReference type="Gene3D" id="3.30.450.150">
    <property type="entry name" value="Haem-degrading domain"/>
    <property type="match status" value="1"/>
</dbReference>
<organism evidence="1 2">
    <name type="scientific">Actinophytocola algeriensis</name>
    <dbReference type="NCBI Taxonomy" id="1768010"/>
    <lineage>
        <taxon>Bacteria</taxon>
        <taxon>Bacillati</taxon>
        <taxon>Actinomycetota</taxon>
        <taxon>Actinomycetes</taxon>
        <taxon>Pseudonocardiales</taxon>
        <taxon>Pseudonocardiaceae</taxon>
    </lineage>
</organism>
<proteinExistence type="predicted"/>
<dbReference type="Proteomes" id="UP000520767">
    <property type="component" value="Unassembled WGS sequence"/>
</dbReference>
<reference evidence="1 2" key="1">
    <citation type="submission" date="2020-08" db="EMBL/GenBank/DDBJ databases">
        <title>Genomic Encyclopedia of Type Strains, Phase III (KMG-III): the genomes of soil and plant-associated and newly described type strains.</title>
        <authorList>
            <person name="Whitman W."/>
        </authorList>
    </citation>
    <scope>NUCLEOTIDE SEQUENCE [LARGE SCALE GENOMIC DNA]</scope>
    <source>
        <strain evidence="1 2">CECT 8960</strain>
    </source>
</reference>
<dbReference type="EMBL" id="JACHJQ010000012">
    <property type="protein sequence ID" value="MBB4912247.1"/>
    <property type="molecule type" value="Genomic_DNA"/>
</dbReference>
<accession>A0A7W7QER3</accession>
<gene>
    <name evidence="1" type="ORF">FHR82_008518</name>
</gene>
<sequence length="145" mass="14887">MTGQAARRAEPALDDDAAALLAAKAVELAKASGLRVAAVVVDAAGQVVAVRRQADSYPTTYHIALAKAFTSANFGRESGEMGRLLAGVERGIHITQADDRLLFIDGGCALVRDGVLVGGIGVSGASADEDLACARGAVEHWVTSR</sequence>
<evidence type="ECO:0000313" key="1">
    <source>
        <dbReference type="EMBL" id="MBB4912247.1"/>
    </source>
</evidence>
<dbReference type="InterPro" id="IPR005624">
    <property type="entry name" value="PduO/GlcC-like"/>
</dbReference>
<dbReference type="PANTHER" id="PTHR34309:SF10">
    <property type="entry name" value="SLR1406 PROTEIN"/>
    <property type="match status" value="1"/>
</dbReference>
<keyword evidence="2" id="KW-1185">Reference proteome</keyword>